<comment type="caution">
    <text evidence="2">The sequence shown here is derived from an EMBL/GenBank/DDBJ whole genome shotgun (WGS) entry which is preliminary data.</text>
</comment>
<dbReference type="GO" id="GO:0009507">
    <property type="term" value="C:chloroplast"/>
    <property type="evidence" value="ECO:0000318"/>
    <property type="project" value="GO_Central"/>
</dbReference>
<dbReference type="GO" id="GO:0048564">
    <property type="term" value="P:photosystem I assembly"/>
    <property type="evidence" value="ECO:0000318"/>
    <property type="project" value="GO_Central"/>
</dbReference>
<evidence type="ECO:0008006" key="4">
    <source>
        <dbReference type="Google" id="ProtNLM"/>
    </source>
</evidence>
<dbReference type="STRING" id="29655.A0A0K9P7K3"/>
<dbReference type="SUPFAM" id="SSF57938">
    <property type="entry name" value="DnaJ/Hsp40 cysteine-rich domain"/>
    <property type="match status" value="1"/>
</dbReference>
<dbReference type="EMBL" id="LFYR01001077">
    <property type="protein sequence ID" value="KMZ64984.1"/>
    <property type="molecule type" value="Genomic_DNA"/>
</dbReference>
<dbReference type="AlphaFoldDB" id="A0A0K9P7K3"/>
<evidence type="ECO:0000313" key="2">
    <source>
        <dbReference type="EMBL" id="KMZ64984.1"/>
    </source>
</evidence>
<dbReference type="Proteomes" id="UP000036987">
    <property type="component" value="Unassembled WGS sequence"/>
</dbReference>
<keyword evidence="3" id="KW-1185">Reference proteome</keyword>
<protein>
    <recommendedName>
        <fullName evidence="4">Protein EMBRYO SAC DEVELOPMENT ARREST 3, chloroplastic</fullName>
    </recommendedName>
</protein>
<sequence length="172" mass="18937">METARLLQSFNPCHSLQNTMMRRQHHTALGTPKALADDSEESGRNEENFKNSSPSSLRRRCLTCCLCATLISIKVPKGVASDDMNKVCRNCSGSGAIICDMCGGTGKWKALNRKRAKDIYEFTECPNCYGRGKLVCPICLGTGLPNNKGLLRKPDAKKLLDKMRNGRLLPSS</sequence>
<organism evidence="2 3">
    <name type="scientific">Zostera marina</name>
    <name type="common">Eelgrass</name>
    <dbReference type="NCBI Taxonomy" id="29655"/>
    <lineage>
        <taxon>Eukaryota</taxon>
        <taxon>Viridiplantae</taxon>
        <taxon>Streptophyta</taxon>
        <taxon>Embryophyta</taxon>
        <taxon>Tracheophyta</taxon>
        <taxon>Spermatophyta</taxon>
        <taxon>Magnoliopsida</taxon>
        <taxon>Liliopsida</taxon>
        <taxon>Zosteraceae</taxon>
        <taxon>Zostera</taxon>
    </lineage>
</organism>
<dbReference type="OMA" id="QSACKNC"/>
<dbReference type="GO" id="GO:0047134">
    <property type="term" value="F:protein-disulfide reductase [NAD(P)H] activity"/>
    <property type="evidence" value="ECO:0000318"/>
    <property type="project" value="GO_Central"/>
</dbReference>
<accession>A0A0K9P7K3</accession>
<feature type="region of interest" description="Disordered" evidence="1">
    <location>
        <begin position="26"/>
        <end position="55"/>
    </location>
</feature>
<dbReference type="PANTHER" id="PTHR15852">
    <property type="entry name" value="PLASTID TRANSCRIPTIONALLY ACTIVE PROTEIN"/>
    <property type="match status" value="1"/>
</dbReference>
<reference evidence="3" key="1">
    <citation type="journal article" date="2016" name="Nature">
        <title>The genome of the seagrass Zostera marina reveals angiosperm adaptation to the sea.</title>
        <authorList>
            <person name="Olsen J.L."/>
            <person name="Rouze P."/>
            <person name="Verhelst B."/>
            <person name="Lin Y.-C."/>
            <person name="Bayer T."/>
            <person name="Collen J."/>
            <person name="Dattolo E."/>
            <person name="De Paoli E."/>
            <person name="Dittami S."/>
            <person name="Maumus F."/>
            <person name="Michel G."/>
            <person name="Kersting A."/>
            <person name="Lauritano C."/>
            <person name="Lohaus R."/>
            <person name="Toepel M."/>
            <person name="Tonon T."/>
            <person name="Vanneste K."/>
            <person name="Amirebrahimi M."/>
            <person name="Brakel J."/>
            <person name="Bostroem C."/>
            <person name="Chovatia M."/>
            <person name="Grimwood J."/>
            <person name="Jenkins J.W."/>
            <person name="Jueterbock A."/>
            <person name="Mraz A."/>
            <person name="Stam W.T."/>
            <person name="Tice H."/>
            <person name="Bornberg-Bauer E."/>
            <person name="Green P.J."/>
            <person name="Pearson G.A."/>
            <person name="Procaccini G."/>
            <person name="Duarte C.M."/>
            <person name="Schmutz J."/>
            <person name="Reusch T.B.H."/>
            <person name="Van de Peer Y."/>
        </authorList>
    </citation>
    <scope>NUCLEOTIDE SEQUENCE [LARGE SCALE GENOMIC DNA]</scope>
    <source>
        <strain evidence="3">cv. Finnish</strain>
    </source>
</reference>
<evidence type="ECO:0000313" key="3">
    <source>
        <dbReference type="Proteomes" id="UP000036987"/>
    </source>
</evidence>
<evidence type="ECO:0000256" key="1">
    <source>
        <dbReference type="SAM" id="MobiDB-lite"/>
    </source>
</evidence>
<dbReference type="InterPro" id="IPR036410">
    <property type="entry name" value="HSP_DnaJ_Cys-rich_dom_sf"/>
</dbReference>
<dbReference type="OrthoDB" id="513375at2759"/>
<proteinExistence type="predicted"/>
<name>A0A0K9P7K3_ZOSMR</name>
<dbReference type="PANTHER" id="PTHR15852:SF56">
    <property type="entry name" value="PROTEIN PHOTOSYSTEM I ASSEMBLY 2, CHLOROPLASTIC"/>
    <property type="match status" value="1"/>
</dbReference>
<gene>
    <name evidence="2" type="ORF">ZOSMA_33G00120</name>
</gene>